<proteinExistence type="predicted"/>
<dbReference type="AlphaFoldDB" id="A2FJT3"/>
<dbReference type="STRING" id="5722.A2FJT3"/>
<dbReference type="Pfam" id="PF00071">
    <property type="entry name" value="Ras"/>
    <property type="match status" value="1"/>
</dbReference>
<name>A2FJT3_TRIV3</name>
<dbReference type="InterPro" id="IPR027417">
    <property type="entry name" value="P-loop_NTPase"/>
</dbReference>
<evidence type="ECO:0000256" key="1">
    <source>
        <dbReference type="ARBA" id="ARBA00022741"/>
    </source>
</evidence>
<dbReference type="SMART" id="SM00173">
    <property type="entry name" value="RAS"/>
    <property type="match status" value="1"/>
</dbReference>
<dbReference type="GO" id="GO:0005829">
    <property type="term" value="C:cytosol"/>
    <property type="evidence" value="ECO:0007669"/>
    <property type="project" value="GOC"/>
</dbReference>
<dbReference type="SMART" id="SM00177">
    <property type="entry name" value="ARF"/>
    <property type="match status" value="1"/>
</dbReference>
<dbReference type="GO" id="GO:0006891">
    <property type="term" value="P:intra-Golgi vesicle-mediated transport"/>
    <property type="evidence" value="ECO:0000318"/>
    <property type="project" value="GO_Central"/>
</dbReference>
<dbReference type="InterPro" id="IPR005225">
    <property type="entry name" value="Small_GTP-bd"/>
</dbReference>
<dbReference type="SMART" id="SM00174">
    <property type="entry name" value="RHO"/>
    <property type="match status" value="1"/>
</dbReference>
<dbReference type="RefSeq" id="XP_001307754.1">
    <property type="nucleotide sequence ID" value="XM_001307753.1"/>
</dbReference>
<dbReference type="PROSITE" id="PS51417">
    <property type="entry name" value="ARF"/>
    <property type="match status" value="1"/>
</dbReference>
<sequence>MKALEEIQCRVVVIGDSSVGKTSILNRIVQSPFNPYELSTVGANYQVINREENGQKLEIHIWDTAGQEKFRSLSPIYFRNSIGAIAVYDQSNKSSYENLEMWINMFTEIAGTESIIVVAANKCDLVNNCEISLEEATKWCHANNFEIFQTSASNGLGIDELFDHLVKELYRVINTKRLTSDHVNINRKESGCGC</sequence>
<dbReference type="SMART" id="SM00175">
    <property type="entry name" value="RAB"/>
    <property type="match status" value="1"/>
</dbReference>
<keyword evidence="3" id="KW-1185">Reference proteome</keyword>
<dbReference type="EMBL" id="DS113835">
    <property type="protein sequence ID" value="EAX94824.1"/>
    <property type="molecule type" value="Genomic_DNA"/>
</dbReference>
<dbReference type="GO" id="GO:0005794">
    <property type="term" value="C:Golgi apparatus"/>
    <property type="evidence" value="ECO:0000318"/>
    <property type="project" value="GO_Central"/>
</dbReference>
<dbReference type="Proteomes" id="UP000001542">
    <property type="component" value="Unassembled WGS sequence"/>
</dbReference>
<dbReference type="PRINTS" id="PR00449">
    <property type="entry name" value="RASTRNSFRMNG"/>
</dbReference>
<reference evidence="2" key="2">
    <citation type="journal article" date="2007" name="Science">
        <title>Draft genome sequence of the sexually transmitted pathogen Trichomonas vaginalis.</title>
        <authorList>
            <person name="Carlton J.M."/>
            <person name="Hirt R.P."/>
            <person name="Silva J.C."/>
            <person name="Delcher A.L."/>
            <person name="Schatz M."/>
            <person name="Zhao Q."/>
            <person name="Wortman J.R."/>
            <person name="Bidwell S.L."/>
            <person name="Alsmark U.C.M."/>
            <person name="Besteiro S."/>
            <person name="Sicheritz-Ponten T."/>
            <person name="Noel C.J."/>
            <person name="Dacks J.B."/>
            <person name="Foster P.G."/>
            <person name="Simillion C."/>
            <person name="Van de Peer Y."/>
            <person name="Miranda-Saavedra D."/>
            <person name="Barton G.J."/>
            <person name="Westrop G.D."/>
            <person name="Mueller S."/>
            <person name="Dessi D."/>
            <person name="Fiori P.L."/>
            <person name="Ren Q."/>
            <person name="Paulsen I."/>
            <person name="Zhang H."/>
            <person name="Bastida-Corcuera F.D."/>
            <person name="Simoes-Barbosa A."/>
            <person name="Brown M.T."/>
            <person name="Hayes R.D."/>
            <person name="Mukherjee M."/>
            <person name="Okumura C.Y."/>
            <person name="Schneider R."/>
            <person name="Smith A.J."/>
            <person name="Vanacova S."/>
            <person name="Villalvazo M."/>
            <person name="Haas B.J."/>
            <person name="Pertea M."/>
            <person name="Feldblyum T.V."/>
            <person name="Utterback T.R."/>
            <person name="Shu C.L."/>
            <person name="Osoegawa K."/>
            <person name="de Jong P.J."/>
            <person name="Hrdy I."/>
            <person name="Horvathova L."/>
            <person name="Zubacova Z."/>
            <person name="Dolezal P."/>
            <person name="Malik S.B."/>
            <person name="Logsdon J.M. Jr."/>
            <person name="Henze K."/>
            <person name="Gupta A."/>
            <person name="Wang C.C."/>
            <person name="Dunne R.L."/>
            <person name="Upcroft J.A."/>
            <person name="Upcroft P."/>
            <person name="White O."/>
            <person name="Salzberg S.L."/>
            <person name="Tang P."/>
            <person name="Chiu C.-H."/>
            <person name="Lee Y.-S."/>
            <person name="Embley T.M."/>
            <person name="Coombs G.H."/>
            <person name="Mottram J.C."/>
            <person name="Tachezy J."/>
            <person name="Fraser-Liggett C.M."/>
            <person name="Johnson P.J."/>
        </authorList>
    </citation>
    <scope>NUCLEOTIDE SEQUENCE [LARGE SCALE GENOMIC DNA]</scope>
    <source>
        <strain evidence="2">G3</strain>
    </source>
</reference>
<dbReference type="KEGG" id="tva:4752567"/>
<dbReference type="GO" id="GO:0005525">
    <property type="term" value="F:GTP binding"/>
    <property type="evidence" value="ECO:0007669"/>
    <property type="project" value="InterPro"/>
</dbReference>
<protein>
    <submittedName>
        <fullName evidence="2">Small GTP-binding protein, putative</fullName>
    </submittedName>
</protein>
<dbReference type="Gene3D" id="3.40.50.300">
    <property type="entry name" value="P-loop containing nucleotide triphosphate hydrolases"/>
    <property type="match status" value="1"/>
</dbReference>
<dbReference type="SMR" id="A2FJT3"/>
<dbReference type="GO" id="GO:0006886">
    <property type="term" value="P:intracellular protein transport"/>
    <property type="evidence" value="ECO:0000318"/>
    <property type="project" value="GO_Central"/>
</dbReference>
<evidence type="ECO:0000313" key="2">
    <source>
        <dbReference type="EMBL" id="EAX94824.1"/>
    </source>
</evidence>
<dbReference type="OMA" id="LEMWINM"/>
<evidence type="ECO:0000313" key="3">
    <source>
        <dbReference type="Proteomes" id="UP000001542"/>
    </source>
</evidence>
<dbReference type="PROSITE" id="PS51421">
    <property type="entry name" value="RAS"/>
    <property type="match status" value="1"/>
</dbReference>
<dbReference type="CDD" id="cd00154">
    <property type="entry name" value="Rab"/>
    <property type="match status" value="1"/>
</dbReference>
<gene>
    <name evidence="2" type="ORF">TVAG_355600</name>
</gene>
<dbReference type="VEuPathDB" id="TrichDB:TVAGG3_0364300"/>
<dbReference type="GO" id="GO:0012505">
    <property type="term" value="C:endomembrane system"/>
    <property type="evidence" value="ECO:0000318"/>
    <property type="project" value="GO_Central"/>
</dbReference>
<dbReference type="VEuPathDB" id="TrichDB:TVAG_355600"/>
<dbReference type="OrthoDB" id="63533at2759"/>
<dbReference type="GO" id="GO:0003924">
    <property type="term" value="F:GTPase activity"/>
    <property type="evidence" value="ECO:0000318"/>
    <property type="project" value="GO_Central"/>
</dbReference>
<dbReference type="PROSITE" id="PS51419">
    <property type="entry name" value="RAB"/>
    <property type="match status" value="1"/>
</dbReference>
<dbReference type="InParanoid" id="A2FJT3"/>
<keyword evidence="1" id="KW-0547">Nucleotide-binding</keyword>
<dbReference type="GO" id="GO:0042147">
    <property type="term" value="P:retrograde transport, endosome to Golgi"/>
    <property type="evidence" value="ECO:0000318"/>
    <property type="project" value="GO_Central"/>
</dbReference>
<reference evidence="2" key="1">
    <citation type="submission" date="2006-10" db="EMBL/GenBank/DDBJ databases">
        <authorList>
            <person name="Amadeo P."/>
            <person name="Zhao Q."/>
            <person name="Wortman J."/>
            <person name="Fraser-Liggett C."/>
            <person name="Carlton J."/>
        </authorList>
    </citation>
    <scope>NUCLEOTIDE SEQUENCE</scope>
    <source>
        <strain evidence="2">G3</strain>
    </source>
</reference>
<dbReference type="PANTHER" id="PTHR47978">
    <property type="match status" value="1"/>
</dbReference>
<dbReference type="SUPFAM" id="SSF52540">
    <property type="entry name" value="P-loop containing nucleoside triphosphate hydrolases"/>
    <property type="match status" value="1"/>
</dbReference>
<dbReference type="GO" id="GO:0006890">
    <property type="term" value="P:retrograde vesicle-mediated transport, Golgi to endoplasmic reticulum"/>
    <property type="evidence" value="ECO:0000318"/>
    <property type="project" value="GO_Central"/>
</dbReference>
<accession>A2FJT3</accession>
<dbReference type="eggNOG" id="KOG0087">
    <property type="taxonomic scope" value="Eukaryota"/>
</dbReference>
<dbReference type="FunFam" id="3.40.50.300:FF:000808">
    <property type="entry name" value="Small GTP-binding protein, putative"/>
    <property type="match status" value="1"/>
</dbReference>
<organism evidence="2 3">
    <name type="scientific">Trichomonas vaginalis (strain ATCC PRA-98 / G3)</name>
    <dbReference type="NCBI Taxonomy" id="412133"/>
    <lineage>
        <taxon>Eukaryota</taxon>
        <taxon>Metamonada</taxon>
        <taxon>Parabasalia</taxon>
        <taxon>Trichomonadida</taxon>
        <taxon>Trichomonadidae</taxon>
        <taxon>Trichomonas</taxon>
    </lineage>
</organism>
<dbReference type="InterPro" id="IPR001806">
    <property type="entry name" value="Small_GTPase"/>
</dbReference>
<dbReference type="NCBIfam" id="TIGR00231">
    <property type="entry name" value="small_GTP"/>
    <property type="match status" value="1"/>
</dbReference>